<dbReference type="InterPro" id="IPR029044">
    <property type="entry name" value="Nucleotide-diphossugar_trans"/>
</dbReference>
<evidence type="ECO:0000313" key="2">
    <source>
        <dbReference type="EMBL" id="MBD1393298.1"/>
    </source>
</evidence>
<organism evidence="2 3">
    <name type="scientific">Mucilaginibacter glaciei</name>
    <dbReference type="NCBI Taxonomy" id="2772109"/>
    <lineage>
        <taxon>Bacteria</taxon>
        <taxon>Pseudomonadati</taxon>
        <taxon>Bacteroidota</taxon>
        <taxon>Sphingobacteriia</taxon>
        <taxon>Sphingobacteriales</taxon>
        <taxon>Sphingobacteriaceae</taxon>
        <taxon>Mucilaginibacter</taxon>
    </lineage>
</organism>
<comment type="caution">
    <text evidence="2">The sequence shown here is derived from an EMBL/GenBank/DDBJ whole genome shotgun (WGS) entry which is preliminary data.</text>
</comment>
<dbReference type="GO" id="GO:0016758">
    <property type="term" value="F:hexosyltransferase activity"/>
    <property type="evidence" value="ECO:0007669"/>
    <property type="project" value="UniProtKB-ARBA"/>
</dbReference>
<dbReference type="InterPro" id="IPR001173">
    <property type="entry name" value="Glyco_trans_2-like"/>
</dbReference>
<gene>
    <name evidence="2" type="ORF">IDJ76_09330</name>
</gene>
<accession>A0A926NWV0</accession>
<feature type="domain" description="Glycosyltransferase 2-like" evidence="1">
    <location>
        <begin position="3"/>
        <end position="154"/>
    </location>
</feature>
<dbReference type="CDD" id="cd00761">
    <property type="entry name" value="Glyco_tranf_GTA_type"/>
    <property type="match status" value="1"/>
</dbReference>
<keyword evidence="3" id="KW-1185">Reference proteome</keyword>
<dbReference type="Gene3D" id="3.90.550.10">
    <property type="entry name" value="Spore Coat Polysaccharide Biosynthesis Protein SpsA, Chain A"/>
    <property type="match status" value="1"/>
</dbReference>
<reference evidence="2" key="1">
    <citation type="submission" date="2020-09" db="EMBL/GenBank/DDBJ databases">
        <title>Novel species of Mucilaginibacter isolated from a glacier on the Tibetan Plateau.</title>
        <authorList>
            <person name="Liu Q."/>
            <person name="Xin Y.-H."/>
        </authorList>
    </citation>
    <scope>NUCLEOTIDE SEQUENCE</scope>
    <source>
        <strain evidence="2">ZB1P21</strain>
    </source>
</reference>
<dbReference type="RefSeq" id="WP_191163029.1">
    <property type="nucleotide sequence ID" value="NZ_JACWMX010000003.1"/>
</dbReference>
<dbReference type="Proteomes" id="UP000619078">
    <property type="component" value="Unassembled WGS sequence"/>
</dbReference>
<protein>
    <submittedName>
        <fullName evidence="2">Glycosyltransferase family 2 protein</fullName>
    </submittedName>
</protein>
<dbReference type="AlphaFoldDB" id="A0A926NWV0"/>
<name>A0A926NWV0_9SPHI</name>
<dbReference type="Pfam" id="PF00535">
    <property type="entry name" value="Glycos_transf_2"/>
    <property type="match status" value="1"/>
</dbReference>
<dbReference type="SUPFAM" id="SSF53448">
    <property type="entry name" value="Nucleotide-diphospho-sugar transferases"/>
    <property type="match status" value="1"/>
</dbReference>
<sequence length="311" mass="35602">MVSVIIPNYNHAPYLNDRLNSVLAQTYQDFELIILDDCSTDGSFEIIRRYGNNPKVSHIVVNSANSGGPFHQWKKGIVLAKGDYVWIAESDDWCEPTLLETLVNALDANKNCVLAYVQTHTINDGNTILQTSAHNKLAELVPGKEYIKSYLTASCSIWNASMLVFRKRYFSNVSDRFTPFKMSGDWLFYIEMARQGDVFISGKVLNYFRNHDKDVSGKMYSTGKNYLEEIEILKILANDGQISPADYKSNLLEKFVRYTVHKYKFTAAVKGRIEEAFYSNGTASYKNYLRVNGTLKLLQIRAQRRLNMLFK</sequence>
<dbReference type="PANTHER" id="PTHR22916:SF3">
    <property type="entry name" value="UDP-GLCNAC:BETAGAL BETA-1,3-N-ACETYLGLUCOSAMINYLTRANSFERASE-LIKE PROTEIN 1"/>
    <property type="match status" value="1"/>
</dbReference>
<evidence type="ECO:0000259" key="1">
    <source>
        <dbReference type="Pfam" id="PF00535"/>
    </source>
</evidence>
<dbReference type="PANTHER" id="PTHR22916">
    <property type="entry name" value="GLYCOSYLTRANSFERASE"/>
    <property type="match status" value="1"/>
</dbReference>
<proteinExistence type="predicted"/>
<dbReference type="EMBL" id="JACWMX010000003">
    <property type="protein sequence ID" value="MBD1393298.1"/>
    <property type="molecule type" value="Genomic_DNA"/>
</dbReference>
<evidence type="ECO:0000313" key="3">
    <source>
        <dbReference type="Proteomes" id="UP000619078"/>
    </source>
</evidence>